<dbReference type="HOGENOM" id="CLU_084426_0_0_0"/>
<dbReference type="PIRSF" id="PIRSF030013">
    <property type="entry name" value="ThuA"/>
    <property type="match status" value="1"/>
</dbReference>
<name>I0ICH3_PHYMF</name>
<dbReference type="STRING" id="1142394.PSMK_08020"/>
<dbReference type="AlphaFoldDB" id="I0ICH3"/>
<dbReference type="eggNOG" id="COG4813">
    <property type="taxonomic scope" value="Bacteria"/>
</dbReference>
<dbReference type="InterPro" id="IPR029010">
    <property type="entry name" value="ThuA-like"/>
</dbReference>
<evidence type="ECO:0000313" key="3">
    <source>
        <dbReference type="Proteomes" id="UP000007881"/>
    </source>
</evidence>
<keyword evidence="3" id="KW-1185">Reference proteome</keyword>
<dbReference type="InterPro" id="IPR009381">
    <property type="entry name" value="Trehalose_catabolism_ThuA_prok"/>
</dbReference>
<gene>
    <name evidence="2" type="ordered locus">PSMK_08020</name>
</gene>
<dbReference type="Pfam" id="PF06283">
    <property type="entry name" value="ThuA"/>
    <property type="match status" value="1"/>
</dbReference>
<dbReference type="SUPFAM" id="SSF52317">
    <property type="entry name" value="Class I glutamine amidotransferase-like"/>
    <property type="match status" value="1"/>
</dbReference>
<evidence type="ECO:0000313" key="2">
    <source>
        <dbReference type="EMBL" id="BAM02961.1"/>
    </source>
</evidence>
<organism evidence="2 3">
    <name type="scientific">Phycisphaera mikurensis (strain NBRC 102666 / KCTC 22515 / FYK2301M01)</name>
    <dbReference type="NCBI Taxonomy" id="1142394"/>
    <lineage>
        <taxon>Bacteria</taxon>
        <taxon>Pseudomonadati</taxon>
        <taxon>Planctomycetota</taxon>
        <taxon>Phycisphaerae</taxon>
        <taxon>Phycisphaerales</taxon>
        <taxon>Phycisphaeraceae</taxon>
        <taxon>Phycisphaera</taxon>
    </lineage>
</organism>
<evidence type="ECO:0000259" key="1">
    <source>
        <dbReference type="Pfam" id="PF06283"/>
    </source>
</evidence>
<dbReference type="InterPro" id="IPR029062">
    <property type="entry name" value="Class_I_gatase-like"/>
</dbReference>
<protein>
    <recommendedName>
        <fullName evidence="1">ThuA-like domain-containing protein</fullName>
    </recommendedName>
</protein>
<dbReference type="Gene3D" id="3.40.50.880">
    <property type="match status" value="1"/>
</dbReference>
<sequence length="270" mass="30370">MLRVTVWHEHRHEKINRTVQEIYPDGMHAEMKSAIEEHLGDQVEVTTALLDQDGEHGLGNGVLENTDVLTWWGHGAHDDVRDEIAQRVAQRVREGMGFVPLHSAHYAKPFKLLLGTNNHLRWREAGERERLWVVDPGHPVTAGLDGPADEKGPGGRAEFFELPETEMYGEPFDVPTPDELVFVSWFAGGEVFRSGCGWKRGAGKIFYLRPGHETFPIYKDKNIRRVLANAVKHVAPVAGTTAYRHRSPKIEPALEKLDTGHVVDAALHEH</sequence>
<proteinExistence type="predicted"/>
<dbReference type="Proteomes" id="UP000007881">
    <property type="component" value="Chromosome"/>
</dbReference>
<dbReference type="EMBL" id="AP012338">
    <property type="protein sequence ID" value="BAM02961.1"/>
    <property type="molecule type" value="Genomic_DNA"/>
</dbReference>
<feature type="domain" description="ThuA-like" evidence="1">
    <location>
        <begin position="3"/>
        <end position="233"/>
    </location>
</feature>
<dbReference type="RefSeq" id="WP_014436181.1">
    <property type="nucleotide sequence ID" value="NC_017080.1"/>
</dbReference>
<dbReference type="OrthoDB" id="252909at2"/>
<accession>I0ICH3</accession>
<dbReference type="KEGG" id="phm:PSMK_08020"/>
<reference evidence="2 3" key="1">
    <citation type="submission" date="2012-02" db="EMBL/GenBank/DDBJ databases">
        <title>Complete genome sequence of Phycisphaera mikurensis NBRC 102666.</title>
        <authorList>
            <person name="Ankai A."/>
            <person name="Hosoyama A."/>
            <person name="Terui Y."/>
            <person name="Sekine M."/>
            <person name="Fukai R."/>
            <person name="Kato Y."/>
            <person name="Nakamura S."/>
            <person name="Yamada-Narita S."/>
            <person name="Kawakoshi A."/>
            <person name="Fukunaga Y."/>
            <person name="Yamazaki S."/>
            <person name="Fujita N."/>
        </authorList>
    </citation>
    <scope>NUCLEOTIDE SEQUENCE [LARGE SCALE GENOMIC DNA]</scope>
    <source>
        <strain evidence="3">NBRC 102666 / KCTC 22515 / FYK2301M01</strain>
    </source>
</reference>
<dbReference type="PATRIC" id="fig|1142394.8.peg.829"/>